<evidence type="ECO:0000259" key="3">
    <source>
        <dbReference type="Pfam" id="PF06030"/>
    </source>
</evidence>
<gene>
    <name evidence="5" type="ORF">CBF31_04430</name>
</gene>
<organism evidence="5 6">
    <name type="scientific">Vagococcus fessus</name>
    <dbReference type="NCBI Taxonomy" id="120370"/>
    <lineage>
        <taxon>Bacteria</taxon>
        <taxon>Bacillati</taxon>
        <taxon>Bacillota</taxon>
        <taxon>Bacilli</taxon>
        <taxon>Lactobacillales</taxon>
        <taxon>Enterococcaceae</taxon>
        <taxon>Vagococcus</taxon>
    </lineage>
</organism>
<feature type="signal peptide" evidence="2">
    <location>
        <begin position="1"/>
        <end position="28"/>
    </location>
</feature>
<dbReference type="Pfam" id="PF11797">
    <property type="entry name" value="WxLIP_HBD"/>
    <property type="match status" value="1"/>
</dbReference>
<protein>
    <submittedName>
        <fullName evidence="5">Uncharacterized protein</fullName>
    </submittedName>
</protein>
<accession>A0A430A797</accession>
<dbReference type="OrthoDB" id="2148359at2"/>
<dbReference type="AlphaFoldDB" id="A0A430A797"/>
<keyword evidence="1" id="KW-1133">Transmembrane helix</keyword>
<feature type="domain" description="WxL Interacting Protein host binding" evidence="4">
    <location>
        <begin position="166"/>
        <end position="316"/>
    </location>
</feature>
<comment type="caution">
    <text evidence="5">The sequence shown here is derived from an EMBL/GenBank/DDBJ whole genome shotgun (WGS) entry which is preliminary data.</text>
</comment>
<dbReference type="InterPro" id="IPR021759">
    <property type="entry name" value="WxLIP_HBD"/>
</dbReference>
<name>A0A430A797_9ENTE</name>
<feature type="chain" id="PRO_5019008276" evidence="2">
    <location>
        <begin position="29"/>
        <end position="369"/>
    </location>
</feature>
<evidence type="ECO:0000313" key="5">
    <source>
        <dbReference type="EMBL" id="RSU02978.1"/>
    </source>
</evidence>
<evidence type="ECO:0000256" key="2">
    <source>
        <dbReference type="SAM" id="SignalP"/>
    </source>
</evidence>
<sequence length="369" mass="41229">MNKKAIGFLATLSMLAVTVFSFGGASQASEFNFAVTPKIPKNQVDKEKSYFDLLLKKGEKQTLEVELRNDTDKEVEVSTTINSATTNINGVVEYGANGLKPDKSLTYNLKDYAKAPEKVKLPKKSKEVLKIELSSPDKDMPGSMVGGITFKEVSKEKEKKNKDAGGLSIKNEFSYMVAIVSRQNEDKVKPNLNLTKAFPGQVNARNVINANLQNDKPAFINQLKLNTKITKRGKDAALYETTKEGMQVAPNSNFDFPTPLEGQELKAGKYTMHILALGGKHEDGKFKDDKGETYRYQWEMTKDFDISADEADQLNNSDVSIKKTNPLWYVLGGAILLALLGLLIFFLKRRNEEDEDEEDDEEEEETEAK</sequence>
<dbReference type="Pfam" id="PF06030">
    <property type="entry name" value="WxLIP_PGBD"/>
    <property type="match status" value="1"/>
</dbReference>
<evidence type="ECO:0000259" key="4">
    <source>
        <dbReference type="Pfam" id="PF11797"/>
    </source>
</evidence>
<keyword evidence="1" id="KW-0472">Membrane</keyword>
<keyword evidence="6" id="KW-1185">Reference proteome</keyword>
<keyword evidence="1" id="KW-0812">Transmembrane</keyword>
<keyword evidence="2" id="KW-0732">Signal</keyword>
<feature type="transmembrane region" description="Helical" evidence="1">
    <location>
        <begin position="327"/>
        <end position="347"/>
    </location>
</feature>
<dbReference type="InterPro" id="IPR010317">
    <property type="entry name" value="WxLIP_PGBD"/>
</dbReference>
<proteinExistence type="predicted"/>
<dbReference type="EMBL" id="NGJY01000002">
    <property type="protein sequence ID" value="RSU02978.1"/>
    <property type="molecule type" value="Genomic_DNA"/>
</dbReference>
<feature type="domain" description="WxL Interacting Protein peptidoglycan binding" evidence="3">
    <location>
        <begin position="33"/>
        <end position="152"/>
    </location>
</feature>
<reference evidence="5 6" key="1">
    <citation type="submission" date="2017-05" db="EMBL/GenBank/DDBJ databases">
        <title>Vagococcus spp. assemblies.</title>
        <authorList>
            <person name="Gulvik C.A."/>
        </authorList>
    </citation>
    <scope>NUCLEOTIDE SEQUENCE [LARGE SCALE GENOMIC DNA]</scope>
    <source>
        <strain evidence="5 6">CCUG 41755</strain>
    </source>
</reference>
<dbReference type="Proteomes" id="UP000287101">
    <property type="component" value="Unassembled WGS sequence"/>
</dbReference>
<dbReference type="RefSeq" id="WP_126831189.1">
    <property type="nucleotide sequence ID" value="NZ_CBCRYB010000004.1"/>
</dbReference>
<evidence type="ECO:0000313" key="6">
    <source>
        <dbReference type="Proteomes" id="UP000287101"/>
    </source>
</evidence>
<evidence type="ECO:0000256" key="1">
    <source>
        <dbReference type="SAM" id="Phobius"/>
    </source>
</evidence>